<dbReference type="FunFam" id="2.40.50.140:FF:000103">
    <property type="entry name" value="protein RRP5 homolog"/>
    <property type="match status" value="1"/>
</dbReference>
<dbReference type="EC" id="1.17.7.4" evidence="9"/>
<dbReference type="UniPathway" id="UPA00059">
    <property type="reaction ID" value="UER00105"/>
</dbReference>
<dbReference type="Pfam" id="PF02401">
    <property type="entry name" value="LYTB"/>
    <property type="match status" value="1"/>
</dbReference>
<dbReference type="SUPFAM" id="SSF50249">
    <property type="entry name" value="Nucleic acid-binding proteins"/>
    <property type="match status" value="4"/>
</dbReference>
<evidence type="ECO:0000259" key="10">
    <source>
        <dbReference type="PROSITE" id="PS50126"/>
    </source>
</evidence>
<dbReference type="GO" id="GO:0003729">
    <property type="term" value="F:mRNA binding"/>
    <property type="evidence" value="ECO:0007669"/>
    <property type="project" value="UniProtKB-ARBA"/>
</dbReference>
<dbReference type="NCBIfam" id="TIGR00216">
    <property type="entry name" value="ispH_lytB"/>
    <property type="match status" value="1"/>
</dbReference>
<keyword evidence="3 9" id="KW-0479">Metal-binding</keyword>
<dbReference type="Gene3D" id="3.40.50.11270">
    <property type="match status" value="1"/>
</dbReference>
<evidence type="ECO:0000256" key="9">
    <source>
        <dbReference type="HAMAP-Rule" id="MF_00191"/>
    </source>
</evidence>
<gene>
    <name evidence="9" type="primary">ispH</name>
    <name evidence="11" type="ordered locus">Adeg_1146</name>
</gene>
<dbReference type="Proteomes" id="UP000002620">
    <property type="component" value="Chromosome"/>
</dbReference>
<dbReference type="GO" id="GO:0003735">
    <property type="term" value="F:structural constituent of ribosome"/>
    <property type="evidence" value="ECO:0007669"/>
    <property type="project" value="TreeGrafter"/>
</dbReference>
<dbReference type="EMBL" id="CP001785">
    <property type="protein sequence ID" value="ACX52264.1"/>
    <property type="molecule type" value="Genomic_DNA"/>
</dbReference>
<feature type="binding site" evidence="9">
    <location>
        <position position="217"/>
    </location>
    <ligand>
        <name>dimethylallyl diphosphate</name>
        <dbReference type="ChEBI" id="CHEBI:57623"/>
    </ligand>
</feature>
<dbReference type="CDD" id="cd04465">
    <property type="entry name" value="S1_RPS1_repeat_ec2_hs2"/>
    <property type="match status" value="1"/>
</dbReference>
<feature type="binding site" evidence="9">
    <location>
        <position position="261"/>
    </location>
    <ligand>
        <name>isopentenyl diphosphate</name>
        <dbReference type="ChEBI" id="CHEBI:128769"/>
    </ligand>
</feature>
<feature type="domain" description="S1 motif" evidence="10">
    <location>
        <begin position="297"/>
        <end position="366"/>
    </location>
</feature>
<comment type="function">
    <text evidence="8">Binds mRNA; thus facilitating recognition of the initiation point. It is needed to translate mRNA with a short Shine-Dalgarno (SD) purine-rich sequence.</text>
</comment>
<keyword evidence="5 9" id="KW-0408">Iron</keyword>
<dbReference type="GO" id="GO:0006412">
    <property type="term" value="P:translation"/>
    <property type="evidence" value="ECO:0007669"/>
    <property type="project" value="TreeGrafter"/>
</dbReference>
<dbReference type="eggNOG" id="COG0761">
    <property type="taxonomic scope" value="Bacteria"/>
</dbReference>
<keyword evidence="6 9" id="KW-0411">Iron-sulfur</keyword>
<comment type="function">
    <text evidence="9">Catalyzes the conversion of 1-hydroxy-2-methyl-2-(E)-butenyl 4-diphosphate (HMBPP) into a mixture of isopentenyl diphosphate (IPP) and dimethylallyl diphosphate (DMAPP). Acts in the terminal step of the DOXP/MEP pathway for isoprenoid precursor biosynthesis.</text>
</comment>
<feature type="binding site" evidence="9">
    <location>
        <position position="41"/>
    </location>
    <ligand>
        <name>(2E)-4-hydroxy-3-methylbut-2-enyl diphosphate</name>
        <dbReference type="ChEBI" id="CHEBI:128753"/>
    </ligand>
</feature>
<dbReference type="PANTHER" id="PTHR10724">
    <property type="entry name" value="30S RIBOSOMAL PROTEIN S1"/>
    <property type="match status" value="1"/>
</dbReference>
<feature type="binding site" evidence="9">
    <location>
        <position position="189"/>
    </location>
    <ligand>
        <name>[4Fe-4S] cluster</name>
        <dbReference type="ChEBI" id="CHEBI:49883"/>
    </ligand>
</feature>
<protein>
    <recommendedName>
        <fullName evidence="9">4-hydroxy-3-methylbut-2-enyl diphosphate reductase</fullName>
        <shortName evidence="9">HMBPP reductase</shortName>
        <ecNumber evidence="9">1.17.7.4</ecNumber>
    </recommendedName>
</protein>
<dbReference type="InterPro" id="IPR050437">
    <property type="entry name" value="Ribos_protein_bS1-like"/>
</dbReference>
<feature type="binding site" evidence="9">
    <location>
        <position position="217"/>
    </location>
    <ligand>
        <name>isopentenyl diphosphate</name>
        <dbReference type="ChEBI" id="CHEBI:128769"/>
    </ligand>
</feature>
<sequence length="654" mass="71826">MEVKRAKNAGFCFGVRRALEITLKAREEKEGPLYTLGPLIHNPQVVEFLAAKGIKLAESLEEIPEGTVIIRSHGVDPAVIQEAEARGLEVIDATCPYVRRAQELACELAKQGYQVVVVGDRDHPEVKGILGWAGPQATVVGSAEEVAGLPEASAYGVVAQTTQPVNRLQEVVQALLPRTKEVRVYNTICSAVASRIESALELAREVEVMVVVGGRSSANTRHLVERLKLSGVPTYHVETAAELRPEWFMGVSRAGLTAGASTPDWIIEEVEKRMREIGEMSAAEQMEAVGVKTFRGGEIVRGTVVEINQGEVLVDIGAKTEGVIPLRELCCCEVSSPHEVVKVGDEIDVFVVKAEDAEGRIILSKARADAIAAWKKLAEAFANGTPVEGIVREVVKGGLIVDVGVRAFLPASLVDISYVENLSTYLGQKVRAKVIELDRSRKKVVLSRKAVLEEEAERRRRETWEKLQEGAVVKGVVRRIVPFGAFIDLGGVDGLLHVSEIAWHRVNSPDEVLKEGQEIEVKVIKVDRENEKVSLSRKALLPDPWEKVPEKYPVGSLVEVKVVRLAPFGAFVELEPGVEGLIHISHFADWHVEKPEDVLKEGDVVTVRVISFDPQEKRLRLSLREAVRTEEPQPKEKKEDTVTLGDVFGDLLKS</sequence>
<feature type="binding site" evidence="9">
    <location>
        <position position="41"/>
    </location>
    <ligand>
        <name>isopentenyl diphosphate</name>
        <dbReference type="ChEBI" id="CHEBI:128769"/>
    </ligand>
</feature>
<feature type="domain" description="S1 motif" evidence="10">
    <location>
        <begin position="555"/>
        <end position="624"/>
    </location>
</feature>
<dbReference type="Gene3D" id="2.40.50.140">
    <property type="entry name" value="Nucleic acid-binding proteins"/>
    <property type="match status" value="4"/>
</dbReference>
<comment type="pathway">
    <text evidence="9">Isoprenoid biosynthesis; dimethylallyl diphosphate biosynthesis; dimethylallyl diphosphate from (2E)-4-hydroxy-3-methylbutenyl diphosphate: step 1/1.</text>
</comment>
<feature type="binding site" evidence="9">
    <location>
        <position position="123"/>
    </location>
    <ligand>
        <name>(2E)-4-hydroxy-3-methylbut-2-enyl diphosphate</name>
        <dbReference type="ChEBI" id="CHEBI:128753"/>
    </ligand>
</feature>
<dbReference type="PRINTS" id="PR00681">
    <property type="entry name" value="RIBOSOMALS1"/>
</dbReference>
<dbReference type="GO" id="GO:0005737">
    <property type="term" value="C:cytoplasm"/>
    <property type="evidence" value="ECO:0007669"/>
    <property type="project" value="UniProtKB-ARBA"/>
</dbReference>
<keyword evidence="4" id="KW-0689">Ribosomal protein</keyword>
<dbReference type="eggNOG" id="COG0539">
    <property type="taxonomic scope" value="Bacteria"/>
</dbReference>
<feature type="binding site" evidence="9">
    <location>
        <position position="73"/>
    </location>
    <ligand>
        <name>dimethylallyl diphosphate</name>
        <dbReference type="ChEBI" id="CHEBI:57623"/>
    </ligand>
</feature>
<dbReference type="CDD" id="cd05688">
    <property type="entry name" value="S1_RPS1_repeat_ec3"/>
    <property type="match status" value="1"/>
</dbReference>
<feature type="domain" description="S1 motif" evidence="10">
    <location>
        <begin position="470"/>
        <end position="538"/>
    </location>
</feature>
<feature type="binding site" evidence="9">
    <location>
        <position position="123"/>
    </location>
    <ligand>
        <name>isopentenyl diphosphate</name>
        <dbReference type="ChEBI" id="CHEBI:128769"/>
    </ligand>
</feature>
<dbReference type="InterPro" id="IPR035104">
    <property type="entry name" value="Ribosomal_protein_S1-like"/>
</dbReference>
<evidence type="ECO:0000256" key="8">
    <source>
        <dbReference type="ARBA" id="ARBA00025604"/>
    </source>
</evidence>
<dbReference type="Gene3D" id="3.40.1010.20">
    <property type="entry name" value="4-hydroxy-3-methylbut-2-enyl diphosphate reductase, catalytic domain"/>
    <property type="match status" value="2"/>
</dbReference>
<dbReference type="Pfam" id="PF00575">
    <property type="entry name" value="S1"/>
    <property type="match status" value="4"/>
</dbReference>
<dbReference type="SMART" id="SM00316">
    <property type="entry name" value="S1"/>
    <property type="match status" value="4"/>
</dbReference>
<evidence type="ECO:0000256" key="1">
    <source>
        <dbReference type="ARBA" id="ARBA00006767"/>
    </source>
</evidence>
<feature type="active site" description="Proton donor" evidence="9">
    <location>
        <position position="125"/>
    </location>
</feature>
<name>C9RDD7_AMMDK</name>
<dbReference type="HAMAP" id="MF_00191">
    <property type="entry name" value="IspH"/>
    <property type="match status" value="1"/>
</dbReference>
<dbReference type="STRING" id="429009.Adeg_1146"/>
<dbReference type="KEGG" id="adg:Adeg_1146"/>
<proteinExistence type="inferred from homology"/>
<dbReference type="UniPathway" id="UPA00056">
    <property type="reaction ID" value="UER00097"/>
</dbReference>
<comment type="catalytic activity">
    <reaction evidence="9">
        <text>isopentenyl diphosphate + 2 oxidized [2Fe-2S]-[ferredoxin] + H2O = (2E)-4-hydroxy-3-methylbut-2-enyl diphosphate + 2 reduced [2Fe-2S]-[ferredoxin] + 2 H(+)</text>
        <dbReference type="Rhea" id="RHEA:24488"/>
        <dbReference type="Rhea" id="RHEA-COMP:10000"/>
        <dbReference type="Rhea" id="RHEA-COMP:10001"/>
        <dbReference type="ChEBI" id="CHEBI:15377"/>
        <dbReference type="ChEBI" id="CHEBI:15378"/>
        <dbReference type="ChEBI" id="CHEBI:33737"/>
        <dbReference type="ChEBI" id="CHEBI:33738"/>
        <dbReference type="ChEBI" id="CHEBI:128753"/>
        <dbReference type="ChEBI" id="CHEBI:128769"/>
        <dbReference type="EC" id="1.17.7.4"/>
    </reaction>
</comment>
<evidence type="ECO:0000256" key="7">
    <source>
        <dbReference type="ARBA" id="ARBA00023274"/>
    </source>
</evidence>
<dbReference type="RefSeq" id="WP_015739141.1">
    <property type="nucleotide sequence ID" value="NC_013385.1"/>
</dbReference>
<reference evidence="11 12" key="1">
    <citation type="submission" date="2009-10" db="EMBL/GenBank/DDBJ databases">
        <title>Complete sequence of chromosome of Ammonifex degensii KC4.</title>
        <authorList>
            <consortium name="US DOE Joint Genome Institute"/>
            <person name="Kerfeld C."/>
            <person name="Goodner B."/>
            <person name="Huber H."/>
            <person name="Stetter K."/>
            <person name="Lucas S."/>
            <person name="Copeland A."/>
            <person name="Lapidus A."/>
            <person name="Glavina del Rio T."/>
            <person name="Dalin E."/>
            <person name="Tice H."/>
            <person name="Bruce D."/>
            <person name="Goodwin L."/>
            <person name="Pitluck S."/>
            <person name="Saunders E."/>
            <person name="Brettin T."/>
            <person name="Detter J.C."/>
            <person name="Han C."/>
            <person name="Larimer F."/>
            <person name="Land M."/>
            <person name="Hauser L."/>
            <person name="Kyrpides N."/>
            <person name="Ovchinnikova G."/>
            <person name="Richardson P."/>
        </authorList>
    </citation>
    <scope>NUCLEOTIDE SEQUENCE [LARGE SCALE GENOMIC DNA]</scope>
    <source>
        <strain evidence="12">DSM 10501 / KC4</strain>
    </source>
</reference>
<organism evidence="11 12">
    <name type="scientific">Ammonifex degensii (strain DSM 10501 / KC4)</name>
    <dbReference type="NCBI Taxonomy" id="429009"/>
    <lineage>
        <taxon>Bacteria</taxon>
        <taxon>Bacillati</taxon>
        <taxon>Bacillota</taxon>
        <taxon>Clostridia</taxon>
        <taxon>Thermoanaerobacterales</taxon>
        <taxon>Thermoanaerobacteraceae</taxon>
        <taxon>Ammonifex</taxon>
    </lineage>
</organism>
<dbReference type="GO" id="GO:0050992">
    <property type="term" value="P:dimethylallyl diphosphate biosynthetic process"/>
    <property type="evidence" value="ECO:0007669"/>
    <property type="project" value="UniProtKB-UniRule"/>
</dbReference>
<dbReference type="GO" id="GO:0051745">
    <property type="term" value="F:4-hydroxy-3-methylbut-2-enyl diphosphate reductase activity"/>
    <property type="evidence" value="ECO:0007669"/>
    <property type="project" value="UniProtKB-UniRule"/>
</dbReference>
<comment type="pathway">
    <text evidence="9">Isoprenoid biosynthesis; isopentenyl diphosphate biosynthesis via DXP pathway; isopentenyl diphosphate from 1-deoxy-D-xylulose 5-phosphate: step 6/6.</text>
</comment>
<dbReference type="PROSITE" id="PS50126">
    <property type="entry name" value="S1"/>
    <property type="match status" value="4"/>
</dbReference>
<feature type="binding site" evidence="9">
    <location>
        <position position="95"/>
    </location>
    <ligand>
        <name>[4Fe-4S] cluster</name>
        <dbReference type="ChEBI" id="CHEBI:49883"/>
    </ligand>
</feature>
<feature type="binding site" evidence="9">
    <location>
        <position position="261"/>
    </location>
    <ligand>
        <name>(2E)-4-hydroxy-3-methylbut-2-enyl diphosphate</name>
        <dbReference type="ChEBI" id="CHEBI:128753"/>
    </ligand>
</feature>
<feature type="binding site" evidence="9">
    <location>
        <position position="219"/>
    </location>
    <ligand>
        <name>dimethylallyl diphosphate</name>
        <dbReference type="ChEBI" id="CHEBI:57623"/>
    </ligand>
</feature>
<accession>C9RDD7</accession>
<comment type="catalytic activity">
    <reaction evidence="9">
        <text>dimethylallyl diphosphate + 2 oxidized [2Fe-2S]-[ferredoxin] + H2O = (2E)-4-hydroxy-3-methylbut-2-enyl diphosphate + 2 reduced [2Fe-2S]-[ferredoxin] + 2 H(+)</text>
        <dbReference type="Rhea" id="RHEA:24825"/>
        <dbReference type="Rhea" id="RHEA-COMP:10000"/>
        <dbReference type="Rhea" id="RHEA-COMP:10001"/>
        <dbReference type="ChEBI" id="CHEBI:15377"/>
        <dbReference type="ChEBI" id="CHEBI:15378"/>
        <dbReference type="ChEBI" id="CHEBI:33737"/>
        <dbReference type="ChEBI" id="CHEBI:33738"/>
        <dbReference type="ChEBI" id="CHEBI:57623"/>
        <dbReference type="ChEBI" id="CHEBI:128753"/>
        <dbReference type="EC" id="1.17.7.4"/>
    </reaction>
</comment>
<feature type="binding site" evidence="9">
    <location>
        <position position="219"/>
    </location>
    <ligand>
        <name>isopentenyl diphosphate</name>
        <dbReference type="ChEBI" id="CHEBI:128769"/>
    </ligand>
</feature>
<comment type="similarity">
    <text evidence="1">Belongs to the bacterial ribosomal protein bS1 family.</text>
</comment>
<evidence type="ECO:0000256" key="6">
    <source>
        <dbReference type="ARBA" id="ARBA00023014"/>
    </source>
</evidence>
<dbReference type="InterPro" id="IPR012340">
    <property type="entry name" value="NA-bd_OB-fold"/>
</dbReference>
<evidence type="ECO:0000256" key="4">
    <source>
        <dbReference type="ARBA" id="ARBA00022980"/>
    </source>
</evidence>
<evidence type="ECO:0000313" key="11">
    <source>
        <dbReference type="EMBL" id="ACX52264.1"/>
    </source>
</evidence>
<feature type="binding site" evidence="9">
    <location>
        <position position="123"/>
    </location>
    <ligand>
        <name>dimethylallyl diphosphate</name>
        <dbReference type="ChEBI" id="CHEBI:57623"/>
    </ligand>
</feature>
<dbReference type="FunFam" id="2.40.50.140:FF:000051">
    <property type="entry name" value="RNA-binding transcriptional accessory protein"/>
    <property type="match status" value="1"/>
</dbReference>
<feature type="binding site" evidence="9">
    <location>
        <position position="12"/>
    </location>
    <ligand>
        <name>[4Fe-4S] cluster</name>
        <dbReference type="ChEBI" id="CHEBI:49883"/>
    </ligand>
</feature>
<evidence type="ECO:0000256" key="2">
    <source>
        <dbReference type="ARBA" id="ARBA00022485"/>
    </source>
</evidence>
<feature type="binding site" evidence="9">
    <location>
        <position position="73"/>
    </location>
    <ligand>
        <name>isopentenyl diphosphate</name>
        <dbReference type="ChEBI" id="CHEBI:128769"/>
    </ligand>
</feature>
<dbReference type="GO" id="GO:0051539">
    <property type="term" value="F:4 iron, 4 sulfur cluster binding"/>
    <property type="evidence" value="ECO:0007669"/>
    <property type="project" value="UniProtKB-UniRule"/>
</dbReference>
<feature type="binding site" evidence="9">
    <location>
        <position position="41"/>
    </location>
    <ligand>
        <name>dimethylallyl diphosphate</name>
        <dbReference type="ChEBI" id="CHEBI:57623"/>
    </ligand>
</feature>
<evidence type="ECO:0000313" key="12">
    <source>
        <dbReference type="Proteomes" id="UP000002620"/>
    </source>
</evidence>
<keyword evidence="7" id="KW-0687">Ribonucleoprotein</keyword>
<keyword evidence="12" id="KW-1185">Reference proteome</keyword>
<comment type="caution">
    <text evidence="9">Lacks conserved residue(s) required for the propagation of feature annotation.</text>
</comment>
<feature type="binding site" evidence="9">
    <location>
        <position position="217"/>
    </location>
    <ligand>
        <name>(2E)-4-hydroxy-3-methylbut-2-enyl diphosphate</name>
        <dbReference type="ChEBI" id="CHEBI:128753"/>
    </ligand>
</feature>
<evidence type="ECO:0000256" key="5">
    <source>
        <dbReference type="ARBA" id="ARBA00023004"/>
    </source>
</evidence>
<dbReference type="NCBIfam" id="NF000907">
    <property type="entry name" value="PRK00087.1"/>
    <property type="match status" value="1"/>
</dbReference>
<feature type="binding site" evidence="9">
    <location>
        <position position="161"/>
    </location>
    <ligand>
        <name>(2E)-4-hydroxy-3-methylbut-2-enyl diphosphate</name>
        <dbReference type="ChEBI" id="CHEBI:128753"/>
    </ligand>
</feature>
<comment type="similarity">
    <text evidence="9">Belongs to the IspH family.</text>
</comment>
<dbReference type="NCBIfam" id="NF005208">
    <property type="entry name" value="PRK06676.1"/>
    <property type="match status" value="1"/>
</dbReference>
<evidence type="ECO:0000256" key="3">
    <source>
        <dbReference type="ARBA" id="ARBA00022723"/>
    </source>
</evidence>
<dbReference type="InterPro" id="IPR003451">
    <property type="entry name" value="LytB/IspH"/>
</dbReference>
<dbReference type="AlphaFoldDB" id="C9RDD7"/>
<dbReference type="HOGENOM" id="CLU_015805_3_1_9"/>
<feature type="domain" description="S1 motif" evidence="10">
    <location>
        <begin position="384"/>
        <end position="449"/>
    </location>
</feature>
<dbReference type="PANTHER" id="PTHR10724:SF7">
    <property type="entry name" value="SMALL RIBOSOMAL SUBUNIT PROTEIN BS1C"/>
    <property type="match status" value="1"/>
</dbReference>
<dbReference type="GO" id="GO:0019288">
    <property type="term" value="P:isopentenyl diphosphate biosynthetic process, methylerythritol 4-phosphate pathway"/>
    <property type="evidence" value="ECO:0007669"/>
    <property type="project" value="UniProtKB-UniRule"/>
</dbReference>
<dbReference type="OrthoDB" id="9804077at2"/>
<feature type="binding site" evidence="9">
    <location>
        <position position="73"/>
    </location>
    <ligand>
        <name>(2E)-4-hydroxy-3-methylbut-2-enyl diphosphate</name>
        <dbReference type="ChEBI" id="CHEBI:128753"/>
    </ligand>
</feature>
<feature type="binding site" evidence="9">
    <location>
        <position position="219"/>
    </location>
    <ligand>
        <name>(2E)-4-hydroxy-3-methylbut-2-enyl diphosphate</name>
        <dbReference type="ChEBI" id="CHEBI:128753"/>
    </ligand>
</feature>
<dbReference type="GO" id="GO:0046872">
    <property type="term" value="F:metal ion binding"/>
    <property type="evidence" value="ECO:0007669"/>
    <property type="project" value="UniProtKB-KW"/>
</dbReference>
<keyword evidence="2 9" id="KW-0004">4Fe-4S</keyword>
<dbReference type="CDD" id="cd13944">
    <property type="entry name" value="lytB_ispH"/>
    <property type="match status" value="1"/>
</dbReference>
<dbReference type="InterPro" id="IPR003029">
    <property type="entry name" value="S1_domain"/>
</dbReference>
<dbReference type="GO" id="GO:0016114">
    <property type="term" value="P:terpenoid biosynthetic process"/>
    <property type="evidence" value="ECO:0007669"/>
    <property type="project" value="UniProtKB-UniRule"/>
</dbReference>
<comment type="cofactor">
    <cofactor evidence="9">
        <name>[4Fe-4S] cluster</name>
        <dbReference type="ChEBI" id="CHEBI:49883"/>
    </cofactor>
    <text evidence="9">Binds 1 [4Fe-4S] cluster per subunit.</text>
</comment>
<dbReference type="CDD" id="cd05687">
    <property type="entry name" value="S1_RPS1_repeat_ec1_hs1"/>
    <property type="match status" value="1"/>
</dbReference>
<keyword evidence="9" id="KW-0560">Oxidoreductase</keyword>
<keyword evidence="9" id="KW-0414">Isoprene biosynthesis</keyword>
<feature type="binding site" evidence="9">
    <location>
        <position position="261"/>
    </location>
    <ligand>
        <name>dimethylallyl diphosphate</name>
        <dbReference type="ChEBI" id="CHEBI:57623"/>
    </ligand>
</feature>